<proteinExistence type="predicted"/>
<accession>A0ABX0XHT9</accession>
<comment type="caution">
    <text evidence="2">The sequence shown here is derived from an EMBL/GenBank/DDBJ whole genome shotgun (WGS) entry which is preliminary data.</text>
</comment>
<organism evidence="2 3">
    <name type="scientific">Sphingomonas jejuensis</name>
    <dbReference type="NCBI Taxonomy" id="904715"/>
    <lineage>
        <taxon>Bacteria</taxon>
        <taxon>Pseudomonadati</taxon>
        <taxon>Pseudomonadota</taxon>
        <taxon>Alphaproteobacteria</taxon>
        <taxon>Sphingomonadales</taxon>
        <taxon>Sphingomonadaceae</taxon>
        <taxon>Sphingomonas</taxon>
    </lineage>
</organism>
<protein>
    <submittedName>
        <fullName evidence="2">DNA-binding CsgD family transcriptional regulator/PAS domain-containing protein</fullName>
    </submittedName>
</protein>
<dbReference type="Proteomes" id="UP000734218">
    <property type="component" value="Unassembled WGS sequence"/>
</dbReference>
<dbReference type="GO" id="GO:0003677">
    <property type="term" value="F:DNA binding"/>
    <property type="evidence" value="ECO:0007669"/>
    <property type="project" value="UniProtKB-KW"/>
</dbReference>
<dbReference type="RefSeq" id="WP_167952109.1">
    <property type="nucleotide sequence ID" value="NZ_JAATJE010000001.1"/>
</dbReference>
<dbReference type="EMBL" id="JAATJE010000001">
    <property type="protein sequence ID" value="NJC32723.1"/>
    <property type="molecule type" value="Genomic_DNA"/>
</dbReference>
<evidence type="ECO:0000259" key="1">
    <source>
        <dbReference type="SMART" id="SM00421"/>
    </source>
</evidence>
<feature type="domain" description="HTH luxR-type" evidence="1">
    <location>
        <begin position="302"/>
        <end position="359"/>
    </location>
</feature>
<dbReference type="SMART" id="SM00421">
    <property type="entry name" value="HTH_LUXR"/>
    <property type="match status" value="1"/>
</dbReference>
<name>A0ABX0XHT9_9SPHN</name>
<dbReference type="InterPro" id="IPR036388">
    <property type="entry name" value="WH-like_DNA-bd_sf"/>
</dbReference>
<evidence type="ECO:0000313" key="2">
    <source>
        <dbReference type="EMBL" id="NJC32723.1"/>
    </source>
</evidence>
<gene>
    <name evidence="2" type="ORF">GGR88_000197</name>
</gene>
<evidence type="ECO:0000313" key="3">
    <source>
        <dbReference type="Proteomes" id="UP000734218"/>
    </source>
</evidence>
<dbReference type="Gene3D" id="1.10.10.10">
    <property type="entry name" value="Winged helix-like DNA-binding domain superfamily/Winged helix DNA-binding domain"/>
    <property type="match status" value="1"/>
</dbReference>
<dbReference type="InterPro" id="IPR000792">
    <property type="entry name" value="Tscrpt_reg_LuxR_C"/>
</dbReference>
<keyword evidence="3" id="KW-1185">Reference proteome</keyword>
<dbReference type="SUPFAM" id="SSF46894">
    <property type="entry name" value="C-terminal effector domain of the bipartite response regulators"/>
    <property type="match status" value="1"/>
</dbReference>
<keyword evidence="2" id="KW-0238">DNA-binding</keyword>
<dbReference type="InterPro" id="IPR016032">
    <property type="entry name" value="Sig_transdc_resp-reg_C-effctor"/>
</dbReference>
<sequence>MSLERFSQTVSLIHAAAVDPAAWVEALRAMEDLTGSAGATLNLVPTGRHPGMVLAGRITAEQCAEYARDYMAICPRTAWLKHNAPVDYLVDAMVMTEAEMDRDPVYAWLAPQDLRYFIGSMLPAIPGYSPNISLQRSRRQGHVQGDELRMFLLLRHHVGQALSCSRTIGMLDAGARASRHLIDGLRQAVLLLDGLGRLLFANRAAERMLSAQTPFVTTGGALLPTRTADRPRFAQLLKDALSPTGHAGGWMRTAGAEGVMALFVAPLPGRHAEDLPGETAAMVVVHDPRMVASPSTTMLRELFGLTPTEARLAVLLTVGHDIAGAALTLGQAPATARIHLKSVFRKLGVSRQAEMTALLAGIGAAPTHAIAGDPAMPMSAGSPRE</sequence>
<reference evidence="2 3" key="1">
    <citation type="submission" date="2020-03" db="EMBL/GenBank/DDBJ databases">
        <title>Genomic Encyclopedia of Type Strains, Phase IV (KMG-IV): sequencing the most valuable type-strain genomes for metagenomic binning, comparative biology and taxonomic classification.</title>
        <authorList>
            <person name="Goeker M."/>
        </authorList>
    </citation>
    <scope>NUCLEOTIDE SEQUENCE [LARGE SCALE GENOMIC DNA]</scope>
    <source>
        <strain evidence="2 3">DSM 27651</strain>
    </source>
</reference>